<proteinExistence type="predicted"/>
<keyword evidence="2" id="KW-1185">Reference proteome</keyword>
<dbReference type="KEGG" id="dgr:6556806"/>
<reference evidence="1 2" key="1">
    <citation type="journal article" date="2007" name="Nature">
        <title>Evolution of genes and genomes on the Drosophila phylogeny.</title>
        <authorList>
            <consortium name="Drosophila 12 Genomes Consortium"/>
            <person name="Clark A.G."/>
            <person name="Eisen M.B."/>
            <person name="Smith D.R."/>
            <person name="Bergman C.M."/>
            <person name="Oliver B."/>
            <person name="Markow T.A."/>
            <person name="Kaufman T.C."/>
            <person name="Kellis M."/>
            <person name="Gelbart W."/>
            <person name="Iyer V.N."/>
            <person name="Pollard D.A."/>
            <person name="Sackton T.B."/>
            <person name="Larracuente A.M."/>
            <person name="Singh N.D."/>
            <person name="Abad J.P."/>
            <person name="Abt D.N."/>
            <person name="Adryan B."/>
            <person name="Aguade M."/>
            <person name="Akashi H."/>
            <person name="Anderson W.W."/>
            <person name="Aquadro C.F."/>
            <person name="Ardell D.H."/>
            <person name="Arguello R."/>
            <person name="Artieri C.G."/>
            <person name="Barbash D.A."/>
            <person name="Barker D."/>
            <person name="Barsanti P."/>
            <person name="Batterham P."/>
            <person name="Batzoglou S."/>
            <person name="Begun D."/>
            <person name="Bhutkar A."/>
            <person name="Blanco E."/>
            <person name="Bosak S.A."/>
            <person name="Bradley R.K."/>
            <person name="Brand A.D."/>
            <person name="Brent M.R."/>
            <person name="Brooks A.N."/>
            <person name="Brown R.H."/>
            <person name="Butlin R.K."/>
            <person name="Caggese C."/>
            <person name="Calvi B.R."/>
            <person name="Bernardo de Carvalho A."/>
            <person name="Caspi A."/>
            <person name="Castrezana S."/>
            <person name="Celniker S.E."/>
            <person name="Chang J.L."/>
            <person name="Chapple C."/>
            <person name="Chatterji S."/>
            <person name="Chinwalla A."/>
            <person name="Civetta A."/>
            <person name="Clifton S.W."/>
            <person name="Comeron J.M."/>
            <person name="Costello J.C."/>
            <person name="Coyne J.A."/>
            <person name="Daub J."/>
            <person name="David R.G."/>
            <person name="Delcher A.L."/>
            <person name="Delehaunty K."/>
            <person name="Do C.B."/>
            <person name="Ebling H."/>
            <person name="Edwards K."/>
            <person name="Eickbush T."/>
            <person name="Evans J.D."/>
            <person name="Filipski A."/>
            <person name="Findeiss S."/>
            <person name="Freyhult E."/>
            <person name="Fulton L."/>
            <person name="Fulton R."/>
            <person name="Garcia A.C."/>
            <person name="Gardiner A."/>
            <person name="Garfield D.A."/>
            <person name="Garvin B.E."/>
            <person name="Gibson G."/>
            <person name="Gilbert D."/>
            <person name="Gnerre S."/>
            <person name="Godfrey J."/>
            <person name="Good R."/>
            <person name="Gotea V."/>
            <person name="Gravely B."/>
            <person name="Greenberg A.J."/>
            <person name="Griffiths-Jones S."/>
            <person name="Gross S."/>
            <person name="Guigo R."/>
            <person name="Gustafson E.A."/>
            <person name="Haerty W."/>
            <person name="Hahn M.W."/>
            <person name="Halligan D.L."/>
            <person name="Halpern A.L."/>
            <person name="Halter G.M."/>
            <person name="Han M.V."/>
            <person name="Heger A."/>
            <person name="Hillier L."/>
            <person name="Hinrichs A.S."/>
            <person name="Holmes I."/>
            <person name="Hoskins R.A."/>
            <person name="Hubisz M.J."/>
            <person name="Hultmark D."/>
            <person name="Huntley M.A."/>
            <person name="Jaffe D.B."/>
            <person name="Jagadeeshan S."/>
            <person name="Jeck W.R."/>
            <person name="Johnson J."/>
            <person name="Jones C.D."/>
            <person name="Jordan W.C."/>
            <person name="Karpen G.H."/>
            <person name="Kataoka E."/>
            <person name="Keightley P.D."/>
            <person name="Kheradpour P."/>
            <person name="Kirkness E.F."/>
            <person name="Koerich L.B."/>
            <person name="Kristiansen K."/>
            <person name="Kudrna D."/>
            <person name="Kulathinal R.J."/>
            <person name="Kumar S."/>
            <person name="Kwok R."/>
            <person name="Lander E."/>
            <person name="Langley C.H."/>
            <person name="Lapoint R."/>
            <person name="Lazzaro B.P."/>
            <person name="Lee S.J."/>
            <person name="Levesque L."/>
            <person name="Li R."/>
            <person name="Lin C.F."/>
            <person name="Lin M.F."/>
            <person name="Lindblad-Toh K."/>
            <person name="Llopart A."/>
            <person name="Long M."/>
            <person name="Low L."/>
            <person name="Lozovsky E."/>
            <person name="Lu J."/>
            <person name="Luo M."/>
            <person name="Machado C.A."/>
            <person name="Makalowski W."/>
            <person name="Marzo M."/>
            <person name="Matsuda M."/>
            <person name="Matzkin L."/>
            <person name="McAllister B."/>
            <person name="McBride C.S."/>
            <person name="McKernan B."/>
            <person name="McKernan K."/>
            <person name="Mendez-Lago M."/>
            <person name="Minx P."/>
            <person name="Mollenhauer M.U."/>
            <person name="Montooth K."/>
            <person name="Mount S.M."/>
            <person name="Mu X."/>
            <person name="Myers E."/>
            <person name="Negre B."/>
            <person name="Newfeld S."/>
            <person name="Nielsen R."/>
            <person name="Noor M.A."/>
            <person name="O'Grady P."/>
            <person name="Pachter L."/>
            <person name="Papaceit M."/>
            <person name="Parisi M.J."/>
            <person name="Parisi M."/>
            <person name="Parts L."/>
            <person name="Pedersen J.S."/>
            <person name="Pesole G."/>
            <person name="Phillippy A.M."/>
            <person name="Ponting C.P."/>
            <person name="Pop M."/>
            <person name="Porcelli D."/>
            <person name="Powell J.R."/>
            <person name="Prohaska S."/>
            <person name="Pruitt K."/>
            <person name="Puig M."/>
            <person name="Quesneville H."/>
            <person name="Ram K.R."/>
            <person name="Rand D."/>
            <person name="Rasmussen M.D."/>
            <person name="Reed L.K."/>
            <person name="Reenan R."/>
            <person name="Reily A."/>
            <person name="Remington K.A."/>
            <person name="Rieger T.T."/>
            <person name="Ritchie M.G."/>
            <person name="Robin C."/>
            <person name="Rogers Y.H."/>
            <person name="Rohde C."/>
            <person name="Rozas J."/>
            <person name="Rubenfield M.J."/>
            <person name="Ruiz A."/>
            <person name="Russo S."/>
            <person name="Salzberg S.L."/>
            <person name="Sanchez-Gracia A."/>
            <person name="Saranga D.J."/>
            <person name="Sato H."/>
            <person name="Schaeffer S.W."/>
            <person name="Schatz M.C."/>
            <person name="Schlenke T."/>
            <person name="Schwartz R."/>
            <person name="Segarra C."/>
            <person name="Singh R.S."/>
            <person name="Sirot L."/>
            <person name="Sirota M."/>
            <person name="Sisneros N.B."/>
            <person name="Smith C.D."/>
            <person name="Smith T.F."/>
            <person name="Spieth J."/>
            <person name="Stage D.E."/>
            <person name="Stark A."/>
            <person name="Stephan W."/>
            <person name="Strausberg R.L."/>
            <person name="Strempel S."/>
            <person name="Sturgill D."/>
            <person name="Sutton G."/>
            <person name="Sutton G.G."/>
            <person name="Tao W."/>
            <person name="Teichmann S."/>
            <person name="Tobari Y.N."/>
            <person name="Tomimura Y."/>
            <person name="Tsolas J.M."/>
            <person name="Valente V.L."/>
            <person name="Venter E."/>
            <person name="Venter J.C."/>
            <person name="Vicario S."/>
            <person name="Vieira F.G."/>
            <person name="Vilella A.J."/>
            <person name="Villasante A."/>
            <person name="Walenz B."/>
            <person name="Wang J."/>
            <person name="Wasserman M."/>
            <person name="Watts T."/>
            <person name="Wilson D."/>
            <person name="Wilson R.K."/>
            <person name="Wing R.A."/>
            <person name="Wolfner M.F."/>
            <person name="Wong A."/>
            <person name="Wong G.K."/>
            <person name="Wu C.I."/>
            <person name="Wu G."/>
            <person name="Yamamoto D."/>
            <person name="Yang H.P."/>
            <person name="Yang S.P."/>
            <person name="Yorke J.A."/>
            <person name="Yoshida K."/>
            <person name="Zdobnov E."/>
            <person name="Zhang P."/>
            <person name="Zhang Y."/>
            <person name="Zimin A.V."/>
            <person name="Baldwin J."/>
            <person name="Abdouelleil A."/>
            <person name="Abdulkadir J."/>
            <person name="Abebe A."/>
            <person name="Abera B."/>
            <person name="Abreu J."/>
            <person name="Acer S.C."/>
            <person name="Aftuck L."/>
            <person name="Alexander A."/>
            <person name="An P."/>
            <person name="Anderson E."/>
            <person name="Anderson S."/>
            <person name="Arachi H."/>
            <person name="Azer M."/>
            <person name="Bachantsang P."/>
            <person name="Barry A."/>
            <person name="Bayul T."/>
            <person name="Berlin A."/>
            <person name="Bessette D."/>
            <person name="Bloom T."/>
            <person name="Blye J."/>
            <person name="Boguslavskiy L."/>
            <person name="Bonnet C."/>
            <person name="Boukhgalter B."/>
            <person name="Bourzgui I."/>
            <person name="Brown A."/>
            <person name="Cahill P."/>
            <person name="Channer S."/>
            <person name="Cheshatsang Y."/>
            <person name="Chuda L."/>
            <person name="Citroen M."/>
            <person name="Collymore A."/>
            <person name="Cooke P."/>
            <person name="Costello M."/>
            <person name="D'Aco K."/>
            <person name="Daza R."/>
            <person name="De Haan G."/>
            <person name="DeGray S."/>
            <person name="DeMaso C."/>
            <person name="Dhargay N."/>
            <person name="Dooley K."/>
            <person name="Dooley E."/>
            <person name="Doricent M."/>
            <person name="Dorje P."/>
            <person name="Dorjee K."/>
            <person name="Dupes A."/>
            <person name="Elong R."/>
            <person name="Falk J."/>
            <person name="Farina A."/>
            <person name="Faro S."/>
            <person name="Ferguson D."/>
            <person name="Fisher S."/>
            <person name="Foley C.D."/>
            <person name="Franke A."/>
            <person name="Friedrich D."/>
            <person name="Gadbois L."/>
            <person name="Gearin G."/>
            <person name="Gearin C.R."/>
            <person name="Giannoukos G."/>
            <person name="Goode T."/>
            <person name="Graham J."/>
            <person name="Grandbois E."/>
            <person name="Grewal S."/>
            <person name="Gyaltsen K."/>
            <person name="Hafez N."/>
            <person name="Hagos B."/>
            <person name="Hall J."/>
            <person name="Henson C."/>
            <person name="Hollinger A."/>
            <person name="Honan T."/>
            <person name="Huard M.D."/>
            <person name="Hughes L."/>
            <person name="Hurhula B."/>
            <person name="Husby M.E."/>
            <person name="Kamat A."/>
            <person name="Kanga B."/>
            <person name="Kashin S."/>
            <person name="Khazanovich D."/>
            <person name="Kisner P."/>
            <person name="Lance K."/>
            <person name="Lara M."/>
            <person name="Lee W."/>
            <person name="Lennon N."/>
            <person name="Letendre F."/>
            <person name="LeVine R."/>
            <person name="Lipovsky A."/>
            <person name="Liu X."/>
            <person name="Liu J."/>
            <person name="Liu S."/>
            <person name="Lokyitsang T."/>
            <person name="Lokyitsang Y."/>
            <person name="Lubonja R."/>
            <person name="Lui A."/>
            <person name="MacDonald P."/>
            <person name="Magnisalis V."/>
            <person name="Maru K."/>
            <person name="Matthews C."/>
            <person name="McCusker W."/>
            <person name="McDonough S."/>
            <person name="Mehta T."/>
            <person name="Meldrim J."/>
            <person name="Meneus L."/>
            <person name="Mihai O."/>
            <person name="Mihalev A."/>
            <person name="Mihova T."/>
            <person name="Mittelman R."/>
            <person name="Mlenga V."/>
            <person name="Montmayeur A."/>
            <person name="Mulrain L."/>
            <person name="Navidi A."/>
            <person name="Naylor J."/>
            <person name="Negash T."/>
            <person name="Nguyen T."/>
            <person name="Nguyen N."/>
            <person name="Nicol R."/>
            <person name="Norbu C."/>
            <person name="Norbu N."/>
            <person name="Novod N."/>
            <person name="O'Neill B."/>
            <person name="Osman S."/>
            <person name="Markiewicz E."/>
            <person name="Oyono O.L."/>
            <person name="Patti C."/>
            <person name="Phunkhang P."/>
            <person name="Pierre F."/>
            <person name="Priest M."/>
            <person name="Raghuraman S."/>
            <person name="Rege F."/>
            <person name="Reyes R."/>
            <person name="Rise C."/>
            <person name="Rogov P."/>
            <person name="Ross K."/>
            <person name="Ryan E."/>
            <person name="Settipalli S."/>
            <person name="Shea T."/>
            <person name="Sherpa N."/>
            <person name="Shi L."/>
            <person name="Shih D."/>
            <person name="Sparrow T."/>
            <person name="Spaulding J."/>
            <person name="Stalker J."/>
            <person name="Stange-Thomann N."/>
            <person name="Stavropoulos S."/>
            <person name="Stone C."/>
            <person name="Strader C."/>
            <person name="Tesfaye S."/>
            <person name="Thomson T."/>
            <person name="Thoulutsang Y."/>
            <person name="Thoulutsang D."/>
            <person name="Topham K."/>
            <person name="Topping I."/>
            <person name="Tsamla T."/>
            <person name="Vassiliev H."/>
            <person name="Vo A."/>
            <person name="Wangchuk T."/>
            <person name="Wangdi T."/>
            <person name="Weiand M."/>
            <person name="Wilkinson J."/>
            <person name="Wilson A."/>
            <person name="Yadav S."/>
            <person name="Young G."/>
            <person name="Yu Q."/>
            <person name="Zembek L."/>
            <person name="Zhong D."/>
            <person name="Zimmer A."/>
            <person name="Zwirko Z."/>
            <person name="Jaffe D.B."/>
            <person name="Alvarez P."/>
            <person name="Brockman W."/>
            <person name="Butler J."/>
            <person name="Chin C."/>
            <person name="Gnerre S."/>
            <person name="Grabherr M."/>
            <person name="Kleber M."/>
            <person name="Mauceli E."/>
            <person name="MacCallum I."/>
        </authorList>
    </citation>
    <scope>NUCLEOTIDE SEQUENCE [LARGE SCALE GENOMIC DNA]</scope>
    <source>
        <strain evidence="2">Tucson 15287-2541.00</strain>
    </source>
</reference>
<accession>B4J2B3</accession>
<dbReference type="OMA" id="WCIAEAQ"/>
<evidence type="ECO:0000313" key="2">
    <source>
        <dbReference type="Proteomes" id="UP000001070"/>
    </source>
</evidence>
<dbReference type="HOGENOM" id="CLU_2852014_0_0_1"/>
<sequence length="65" mass="5806">MVLLLCTTQAQQEEEGIDEVAGAAQAGIGIAAGAAGGAGGGEPNGSANAGVSLGGAAGAASVPGR</sequence>
<dbReference type="InParanoid" id="B4J2B3"/>
<protein>
    <submittedName>
        <fullName evidence="1">GH15997</fullName>
    </submittedName>
</protein>
<organism evidence="2">
    <name type="scientific">Drosophila grimshawi</name>
    <name type="common">Hawaiian fruit fly</name>
    <name type="synonym">Idiomyia grimshawi</name>
    <dbReference type="NCBI Taxonomy" id="7222"/>
    <lineage>
        <taxon>Eukaryota</taxon>
        <taxon>Metazoa</taxon>
        <taxon>Ecdysozoa</taxon>
        <taxon>Arthropoda</taxon>
        <taxon>Hexapoda</taxon>
        <taxon>Insecta</taxon>
        <taxon>Pterygota</taxon>
        <taxon>Neoptera</taxon>
        <taxon>Endopterygota</taxon>
        <taxon>Diptera</taxon>
        <taxon>Brachycera</taxon>
        <taxon>Muscomorpha</taxon>
        <taxon>Ephydroidea</taxon>
        <taxon>Drosophilidae</taxon>
        <taxon>Drosophila</taxon>
        <taxon>Hawaiian Drosophila</taxon>
    </lineage>
</organism>
<dbReference type="AlphaFoldDB" id="B4J2B3"/>
<gene>
    <name evidence="1" type="primary">Dgri\GH15997</name>
    <name evidence="1" type="ORF">Dgri_GH15997</name>
</gene>
<name>B4J2B3_DROGR</name>
<dbReference type="Proteomes" id="UP000001070">
    <property type="component" value="Unassembled WGS sequence"/>
</dbReference>
<evidence type="ECO:0000313" key="1">
    <source>
        <dbReference type="EMBL" id="EDV95972.1"/>
    </source>
</evidence>
<dbReference type="EMBL" id="CH916366">
    <property type="protein sequence ID" value="EDV95972.1"/>
    <property type="molecule type" value="Genomic_DNA"/>
</dbReference>